<dbReference type="InterPro" id="IPR044837">
    <property type="entry name" value="REM16-like"/>
</dbReference>
<keyword evidence="2" id="KW-0805">Transcription regulation</keyword>
<dbReference type="Gene3D" id="2.40.330.10">
    <property type="entry name" value="DNA-binding pseudobarrel domain"/>
    <property type="match status" value="1"/>
</dbReference>
<reference evidence="7" key="2">
    <citation type="submission" date="2023-05" db="EMBL/GenBank/DDBJ databases">
        <authorList>
            <person name="Schelkunov M.I."/>
        </authorList>
    </citation>
    <scope>NUCLEOTIDE SEQUENCE</scope>
    <source>
        <strain evidence="7">Hsosn_3</strain>
        <tissue evidence="7">Leaf</tissue>
    </source>
</reference>
<evidence type="ECO:0000256" key="3">
    <source>
        <dbReference type="ARBA" id="ARBA00023125"/>
    </source>
</evidence>
<evidence type="ECO:0000256" key="1">
    <source>
        <dbReference type="ARBA" id="ARBA00004123"/>
    </source>
</evidence>
<keyword evidence="3" id="KW-0238">DNA-binding</keyword>
<evidence type="ECO:0000313" key="8">
    <source>
        <dbReference type="Proteomes" id="UP001237642"/>
    </source>
</evidence>
<proteinExistence type="predicted"/>
<dbReference type="SUPFAM" id="SSF101936">
    <property type="entry name" value="DNA-binding pseudobarrel domain"/>
    <property type="match status" value="1"/>
</dbReference>
<dbReference type="InterPro" id="IPR003340">
    <property type="entry name" value="B3_DNA-bd"/>
</dbReference>
<comment type="subcellular location">
    <subcellularLocation>
        <location evidence="1">Nucleus</location>
    </subcellularLocation>
</comment>
<organism evidence="7 8">
    <name type="scientific">Heracleum sosnowskyi</name>
    <dbReference type="NCBI Taxonomy" id="360622"/>
    <lineage>
        <taxon>Eukaryota</taxon>
        <taxon>Viridiplantae</taxon>
        <taxon>Streptophyta</taxon>
        <taxon>Embryophyta</taxon>
        <taxon>Tracheophyta</taxon>
        <taxon>Spermatophyta</taxon>
        <taxon>Magnoliopsida</taxon>
        <taxon>eudicotyledons</taxon>
        <taxon>Gunneridae</taxon>
        <taxon>Pentapetalae</taxon>
        <taxon>asterids</taxon>
        <taxon>campanulids</taxon>
        <taxon>Apiales</taxon>
        <taxon>Apiaceae</taxon>
        <taxon>Apioideae</taxon>
        <taxon>apioid superclade</taxon>
        <taxon>Tordylieae</taxon>
        <taxon>Tordyliinae</taxon>
        <taxon>Heracleum</taxon>
    </lineage>
</organism>
<dbReference type="Proteomes" id="UP001237642">
    <property type="component" value="Unassembled WGS sequence"/>
</dbReference>
<dbReference type="InterPro" id="IPR015300">
    <property type="entry name" value="DNA-bd_pseudobarrel_sf"/>
</dbReference>
<evidence type="ECO:0000256" key="5">
    <source>
        <dbReference type="ARBA" id="ARBA00023242"/>
    </source>
</evidence>
<dbReference type="GO" id="GO:0005634">
    <property type="term" value="C:nucleus"/>
    <property type="evidence" value="ECO:0007669"/>
    <property type="project" value="UniProtKB-SubCell"/>
</dbReference>
<protein>
    <submittedName>
        <fullName evidence="7">B3 domain-containing protein</fullName>
    </submittedName>
</protein>
<dbReference type="GO" id="GO:0003677">
    <property type="term" value="F:DNA binding"/>
    <property type="evidence" value="ECO:0007669"/>
    <property type="project" value="UniProtKB-KW"/>
</dbReference>
<evidence type="ECO:0000313" key="7">
    <source>
        <dbReference type="EMBL" id="KAK1401395.1"/>
    </source>
</evidence>
<dbReference type="SMART" id="SM01019">
    <property type="entry name" value="B3"/>
    <property type="match status" value="1"/>
</dbReference>
<dbReference type="AlphaFoldDB" id="A0AAD8JFA8"/>
<keyword evidence="8" id="KW-1185">Reference proteome</keyword>
<gene>
    <name evidence="7" type="ORF">POM88_001000</name>
</gene>
<dbReference type="PANTHER" id="PTHR31391:SF64">
    <property type="entry name" value="B3 DOMAIN-CONTAINING PROTEIN OS06G0112300"/>
    <property type="match status" value="1"/>
</dbReference>
<keyword evidence="4" id="KW-0804">Transcription</keyword>
<keyword evidence="5" id="KW-0539">Nucleus</keyword>
<dbReference type="PANTHER" id="PTHR31391">
    <property type="entry name" value="B3 DOMAIN-CONTAINING PROTEIN OS11G0197600-RELATED"/>
    <property type="match status" value="1"/>
</dbReference>
<dbReference type="Pfam" id="PF02362">
    <property type="entry name" value="B3"/>
    <property type="match status" value="1"/>
</dbReference>
<evidence type="ECO:0000259" key="6">
    <source>
        <dbReference type="PROSITE" id="PS50863"/>
    </source>
</evidence>
<dbReference type="PROSITE" id="PS50863">
    <property type="entry name" value="B3"/>
    <property type="match status" value="1"/>
</dbReference>
<dbReference type="CDD" id="cd10017">
    <property type="entry name" value="B3_DNA"/>
    <property type="match status" value="1"/>
</dbReference>
<evidence type="ECO:0000256" key="2">
    <source>
        <dbReference type="ARBA" id="ARBA00023015"/>
    </source>
</evidence>
<accession>A0AAD8JFA8</accession>
<comment type="caution">
    <text evidence="7">The sequence shown here is derived from an EMBL/GenBank/DDBJ whole genome shotgun (WGS) entry which is preliminary data.</text>
</comment>
<name>A0AAD8JFA8_9APIA</name>
<reference evidence="7" key="1">
    <citation type="submission" date="2023-02" db="EMBL/GenBank/DDBJ databases">
        <title>Genome of toxic invasive species Heracleum sosnowskyi carries increased number of genes despite the absence of recent whole-genome duplications.</title>
        <authorList>
            <person name="Schelkunov M."/>
            <person name="Shtratnikova V."/>
            <person name="Makarenko M."/>
            <person name="Klepikova A."/>
            <person name="Omelchenko D."/>
            <person name="Novikova G."/>
            <person name="Obukhova E."/>
            <person name="Bogdanov V."/>
            <person name="Penin A."/>
            <person name="Logacheva M."/>
        </authorList>
    </citation>
    <scope>NUCLEOTIDE SEQUENCE</scope>
    <source>
        <strain evidence="7">Hsosn_3</strain>
        <tissue evidence="7">Leaf</tissue>
    </source>
</reference>
<evidence type="ECO:0000256" key="4">
    <source>
        <dbReference type="ARBA" id="ARBA00023163"/>
    </source>
</evidence>
<feature type="domain" description="TF-B3" evidence="6">
    <location>
        <begin position="27"/>
        <end position="123"/>
    </location>
</feature>
<sequence length="143" mass="16343">MDSLRNIPIQKNACEEEFWPLSGQPCFNVILRKTHMRPTYTLYLPAKVSASLPPFTGPLFLTYRGKKWKIPYTVDRKEGRRTTIKWRDFAIDNQLKEGDACVFELTECSNTGIKIRVQILKGDFPSQLLNSLDGAAPDKPIIL</sequence>
<dbReference type="EMBL" id="JAUIZM010000001">
    <property type="protein sequence ID" value="KAK1401395.1"/>
    <property type="molecule type" value="Genomic_DNA"/>
</dbReference>